<dbReference type="PANTHER" id="PTHR43685:SF11">
    <property type="entry name" value="GLYCOSYLTRANSFERASE TAGX-RELATED"/>
    <property type="match status" value="1"/>
</dbReference>
<keyword evidence="1" id="KW-0175">Coiled coil</keyword>
<dbReference type="Pfam" id="PF00535">
    <property type="entry name" value="Glycos_transf_2"/>
    <property type="match status" value="1"/>
</dbReference>
<dbReference type="Proteomes" id="UP000306196">
    <property type="component" value="Unassembled WGS sequence"/>
</dbReference>
<feature type="coiled-coil region" evidence="1">
    <location>
        <begin position="290"/>
        <end position="317"/>
    </location>
</feature>
<name>A0A5R8KEH9_9BACT</name>
<keyword evidence="3" id="KW-0808">Transferase</keyword>
<gene>
    <name evidence="3" type="ORF">FEM03_10170</name>
</gene>
<dbReference type="CDD" id="cd00761">
    <property type="entry name" value="Glyco_tranf_GTA_type"/>
    <property type="match status" value="1"/>
</dbReference>
<reference evidence="3 4" key="1">
    <citation type="submission" date="2019-05" db="EMBL/GenBank/DDBJ databases">
        <title>Verrucobacter flavum gen. nov., sp. nov. a new member of the family Verrucomicrobiaceae.</title>
        <authorList>
            <person name="Szuroczki S."/>
            <person name="Abbaszade G."/>
            <person name="Szabo A."/>
            <person name="Felfoldi T."/>
            <person name="Schumann P."/>
            <person name="Boka K."/>
            <person name="Keki Z."/>
            <person name="Toumi M."/>
            <person name="Toth E."/>
        </authorList>
    </citation>
    <scope>NUCLEOTIDE SEQUENCE [LARGE SCALE GENOMIC DNA]</scope>
    <source>
        <strain evidence="3 4">MG-N-17</strain>
    </source>
</reference>
<dbReference type="RefSeq" id="WP_138086143.1">
    <property type="nucleotide sequence ID" value="NZ_VAUV01000007.1"/>
</dbReference>
<dbReference type="Gene3D" id="3.90.550.10">
    <property type="entry name" value="Spore Coat Polysaccharide Biosynthesis Protein SpsA, Chain A"/>
    <property type="match status" value="1"/>
</dbReference>
<dbReference type="EMBL" id="VAUV01000007">
    <property type="protein sequence ID" value="TLD70671.1"/>
    <property type="molecule type" value="Genomic_DNA"/>
</dbReference>
<evidence type="ECO:0000256" key="1">
    <source>
        <dbReference type="SAM" id="Coils"/>
    </source>
</evidence>
<dbReference type="InterPro" id="IPR050834">
    <property type="entry name" value="Glycosyltransf_2"/>
</dbReference>
<dbReference type="InterPro" id="IPR029044">
    <property type="entry name" value="Nucleotide-diphossugar_trans"/>
</dbReference>
<dbReference type="PANTHER" id="PTHR43685">
    <property type="entry name" value="GLYCOSYLTRANSFERASE"/>
    <property type="match status" value="1"/>
</dbReference>
<accession>A0A5R8KEH9</accession>
<comment type="caution">
    <text evidence="3">The sequence shown here is derived from an EMBL/GenBank/DDBJ whole genome shotgun (WGS) entry which is preliminary data.</text>
</comment>
<evidence type="ECO:0000313" key="3">
    <source>
        <dbReference type="EMBL" id="TLD70671.1"/>
    </source>
</evidence>
<evidence type="ECO:0000313" key="4">
    <source>
        <dbReference type="Proteomes" id="UP000306196"/>
    </source>
</evidence>
<protein>
    <submittedName>
        <fullName evidence="3">Glycosyltransferase family 2 protein</fullName>
    </submittedName>
</protein>
<sequence>MRATIICPTHNHGHLIHAALRSALRQTHQDFELFVIGDGVTAETREAVLESMQWDPRFHFVEREKSSRHGETYRHEVLQLQATGEFVCYLSDDDLWLPHHLGSMCDALRRFDVAHSRTLWIPVEGMIGSSLVNWSAASWREWTLNPPRKNGVGLSQCGHRMDFYRTLPHGWRTTPPDAWSDHYMWQQILRQPGRGATGTGDPSTIQFPSPIRGGMTLAERYEEMCGWEKKMVSDPDALSEELRGYATDWEAASYLSMENELRYMKETTVVDLRLQLQQLQQVQCEWTQSMELQRLEINKLRQRESAMREKLIKAKSDRERWKNRYEGLPRWLRSVGRRLSGGGRKGS</sequence>
<dbReference type="SUPFAM" id="SSF53448">
    <property type="entry name" value="Nucleotide-diphospho-sugar transferases"/>
    <property type="match status" value="1"/>
</dbReference>
<keyword evidence="4" id="KW-1185">Reference proteome</keyword>
<dbReference type="InterPro" id="IPR001173">
    <property type="entry name" value="Glyco_trans_2-like"/>
</dbReference>
<organism evidence="3 4">
    <name type="scientific">Phragmitibacter flavus</name>
    <dbReference type="NCBI Taxonomy" id="2576071"/>
    <lineage>
        <taxon>Bacteria</taxon>
        <taxon>Pseudomonadati</taxon>
        <taxon>Verrucomicrobiota</taxon>
        <taxon>Verrucomicrobiia</taxon>
        <taxon>Verrucomicrobiales</taxon>
        <taxon>Verrucomicrobiaceae</taxon>
        <taxon>Phragmitibacter</taxon>
    </lineage>
</organism>
<dbReference type="OrthoDB" id="174925at2"/>
<evidence type="ECO:0000259" key="2">
    <source>
        <dbReference type="Pfam" id="PF00535"/>
    </source>
</evidence>
<proteinExistence type="predicted"/>
<dbReference type="GO" id="GO:0016740">
    <property type="term" value="F:transferase activity"/>
    <property type="evidence" value="ECO:0007669"/>
    <property type="project" value="UniProtKB-KW"/>
</dbReference>
<dbReference type="AlphaFoldDB" id="A0A5R8KEH9"/>
<feature type="domain" description="Glycosyltransferase 2-like" evidence="2">
    <location>
        <begin position="4"/>
        <end position="110"/>
    </location>
</feature>